<evidence type="ECO:0000259" key="4">
    <source>
        <dbReference type="PROSITE" id="PS01124"/>
    </source>
</evidence>
<accession>A0ABV9L2V2</accession>
<dbReference type="PROSITE" id="PS01124">
    <property type="entry name" value="HTH_ARAC_FAMILY_2"/>
    <property type="match status" value="1"/>
</dbReference>
<evidence type="ECO:0000256" key="3">
    <source>
        <dbReference type="ARBA" id="ARBA00023163"/>
    </source>
</evidence>
<keyword evidence="6" id="KW-1185">Reference proteome</keyword>
<sequence>MFENINDFYARQQKDPSFQNKGIPPEYGHFNVFERKYCTSNSGYSRRDFYKVSLIIGDGKLFYADKWILIDRPALLFSNPLIPYAWEAVSELQEGYYCLFTEDFIQSSERNRSLADSPLFRIGDNKIFFLDEKKIDEIAAIYRKMIEEINSEYIHKYDILRNYLHLIIHEAMKMQVPNNNAFQGSASERISSLFMELLERQFPVDIPEHTLSMRSANDFARQLSVHVNHLNRTVKEITGKTTSEHISERIIKEAYALLNHTDMTVSEIAFGLGFEHPSYFNNFFKKNTGISPGSVRNHTK</sequence>
<dbReference type="PRINTS" id="PR00032">
    <property type="entry name" value="HTHARAC"/>
</dbReference>
<dbReference type="InterPro" id="IPR020449">
    <property type="entry name" value="Tscrpt_reg_AraC-type_HTH"/>
</dbReference>
<evidence type="ECO:0000256" key="2">
    <source>
        <dbReference type="ARBA" id="ARBA00023125"/>
    </source>
</evidence>
<dbReference type="Pfam" id="PF12833">
    <property type="entry name" value="HTH_18"/>
    <property type="match status" value="1"/>
</dbReference>
<keyword evidence="3" id="KW-0804">Transcription</keyword>
<dbReference type="EMBL" id="JBHSGN010000131">
    <property type="protein sequence ID" value="MFC4676311.1"/>
    <property type="molecule type" value="Genomic_DNA"/>
</dbReference>
<keyword evidence="2" id="KW-0238">DNA-binding</keyword>
<dbReference type="PANTHER" id="PTHR43280:SF32">
    <property type="entry name" value="TRANSCRIPTIONAL REGULATORY PROTEIN"/>
    <property type="match status" value="1"/>
</dbReference>
<evidence type="ECO:0000313" key="5">
    <source>
        <dbReference type="EMBL" id="MFC4676311.1"/>
    </source>
</evidence>
<dbReference type="SUPFAM" id="SSF46689">
    <property type="entry name" value="Homeodomain-like"/>
    <property type="match status" value="1"/>
</dbReference>
<organism evidence="5 6">
    <name type="scientific">Dysgonomonas termitidis</name>
    <dbReference type="NCBI Taxonomy" id="1516126"/>
    <lineage>
        <taxon>Bacteria</taxon>
        <taxon>Pseudomonadati</taxon>
        <taxon>Bacteroidota</taxon>
        <taxon>Bacteroidia</taxon>
        <taxon>Bacteroidales</taxon>
        <taxon>Dysgonomonadaceae</taxon>
        <taxon>Dysgonomonas</taxon>
    </lineage>
</organism>
<dbReference type="RefSeq" id="WP_380000429.1">
    <property type="nucleotide sequence ID" value="NZ_JBHSGN010000131.1"/>
</dbReference>
<evidence type="ECO:0000313" key="6">
    <source>
        <dbReference type="Proteomes" id="UP001596023"/>
    </source>
</evidence>
<name>A0ABV9L2V2_9BACT</name>
<proteinExistence type="predicted"/>
<gene>
    <name evidence="5" type="ORF">ACFO6W_21750</name>
</gene>
<dbReference type="PANTHER" id="PTHR43280">
    <property type="entry name" value="ARAC-FAMILY TRANSCRIPTIONAL REGULATOR"/>
    <property type="match status" value="1"/>
</dbReference>
<dbReference type="InterPro" id="IPR018060">
    <property type="entry name" value="HTH_AraC"/>
</dbReference>
<dbReference type="SMART" id="SM00342">
    <property type="entry name" value="HTH_ARAC"/>
    <property type="match status" value="1"/>
</dbReference>
<feature type="domain" description="HTH araC/xylS-type" evidence="4">
    <location>
        <begin position="188"/>
        <end position="298"/>
    </location>
</feature>
<protein>
    <submittedName>
        <fullName evidence="5">Helix-turn-helix domain-containing protein</fullName>
    </submittedName>
</protein>
<keyword evidence="1" id="KW-0805">Transcription regulation</keyword>
<evidence type="ECO:0000256" key="1">
    <source>
        <dbReference type="ARBA" id="ARBA00023015"/>
    </source>
</evidence>
<dbReference type="Gene3D" id="1.10.10.60">
    <property type="entry name" value="Homeodomain-like"/>
    <property type="match status" value="1"/>
</dbReference>
<reference evidence="6" key="1">
    <citation type="journal article" date="2019" name="Int. J. Syst. Evol. Microbiol.">
        <title>The Global Catalogue of Microorganisms (GCM) 10K type strain sequencing project: providing services to taxonomists for standard genome sequencing and annotation.</title>
        <authorList>
            <consortium name="The Broad Institute Genomics Platform"/>
            <consortium name="The Broad Institute Genome Sequencing Center for Infectious Disease"/>
            <person name="Wu L."/>
            <person name="Ma J."/>
        </authorList>
    </citation>
    <scope>NUCLEOTIDE SEQUENCE [LARGE SCALE GENOMIC DNA]</scope>
    <source>
        <strain evidence="6">CCUG 66188</strain>
    </source>
</reference>
<comment type="caution">
    <text evidence="5">The sequence shown here is derived from an EMBL/GenBank/DDBJ whole genome shotgun (WGS) entry which is preliminary data.</text>
</comment>
<dbReference type="Proteomes" id="UP001596023">
    <property type="component" value="Unassembled WGS sequence"/>
</dbReference>
<dbReference type="InterPro" id="IPR009057">
    <property type="entry name" value="Homeodomain-like_sf"/>
</dbReference>